<sequence length="85" mass="9661">MKTTDTAESINSIAKSMKDPRFNVRVLKYALPPKSQSRHFIELESLSLISVDSTAMVCHHPEDGSAYMVIPWSSVQWVEFFDKEA</sequence>
<accession>A0A5C5X7L1</accession>
<dbReference type="AlphaFoldDB" id="A0A5C5X7L1"/>
<comment type="caution">
    <text evidence="1">The sequence shown here is derived from an EMBL/GenBank/DDBJ whole genome shotgun (WGS) entry which is preliminary data.</text>
</comment>
<evidence type="ECO:0000313" key="1">
    <source>
        <dbReference type="EMBL" id="TWT58940.1"/>
    </source>
</evidence>
<keyword evidence="2" id="KW-1185">Reference proteome</keyword>
<organism evidence="1 2">
    <name type="scientific">Thalassoglobus neptunius</name>
    <dbReference type="NCBI Taxonomy" id="1938619"/>
    <lineage>
        <taxon>Bacteria</taxon>
        <taxon>Pseudomonadati</taxon>
        <taxon>Planctomycetota</taxon>
        <taxon>Planctomycetia</taxon>
        <taxon>Planctomycetales</taxon>
        <taxon>Planctomycetaceae</taxon>
        <taxon>Thalassoglobus</taxon>
    </lineage>
</organism>
<proteinExistence type="predicted"/>
<name>A0A5C5X7L1_9PLAN</name>
<gene>
    <name evidence="1" type="ORF">KOR42_23270</name>
</gene>
<evidence type="ECO:0000313" key="2">
    <source>
        <dbReference type="Proteomes" id="UP000317243"/>
    </source>
</evidence>
<reference evidence="1 2" key="1">
    <citation type="submission" date="2019-02" db="EMBL/GenBank/DDBJ databases">
        <title>Deep-cultivation of Planctomycetes and their phenomic and genomic characterization uncovers novel biology.</title>
        <authorList>
            <person name="Wiegand S."/>
            <person name="Jogler M."/>
            <person name="Boedeker C."/>
            <person name="Pinto D."/>
            <person name="Vollmers J."/>
            <person name="Rivas-Marin E."/>
            <person name="Kohn T."/>
            <person name="Peeters S.H."/>
            <person name="Heuer A."/>
            <person name="Rast P."/>
            <person name="Oberbeckmann S."/>
            <person name="Bunk B."/>
            <person name="Jeske O."/>
            <person name="Meyerdierks A."/>
            <person name="Storesund J.E."/>
            <person name="Kallscheuer N."/>
            <person name="Luecker S."/>
            <person name="Lage O.M."/>
            <person name="Pohl T."/>
            <person name="Merkel B.J."/>
            <person name="Hornburger P."/>
            <person name="Mueller R.-W."/>
            <person name="Bruemmer F."/>
            <person name="Labrenz M."/>
            <person name="Spormann A.M."/>
            <person name="Op Den Camp H."/>
            <person name="Overmann J."/>
            <person name="Amann R."/>
            <person name="Jetten M.S.M."/>
            <person name="Mascher T."/>
            <person name="Medema M.H."/>
            <person name="Devos D.P."/>
            <person name="Kaster A.-K."/>
            <person name="Ovreas L."/>
            <person name="Rohde M."/>
            <person name="Galperin M.Y."/>
            <person name="Jogler C."/>
        </authorList>
    </citation>
    <scope>NUCLEOTIDE SEQUENCE [LARGE SCALE GENOMIC DNA]</scope>
    <source>
        <strain evidence="1 2">KOR42</strain>
    </source>
</reference>
<dbReference type="EMBL" id="SIHI01000001">
    <property type="protein sequence ID" value="TWT58940.1"/>
    <property type="molecule type" value="Genomic_DNA"/>
</dbReference>
<protein>
    <submittedName>
        <fullName evidence="1">Uncharacterized protein</fullName>
    </submittedName>
</protein>
<dbReference type="Proteomes" id="UP000317243">
    <property type="component" value="Unassembled WGS sequence"/>
</dbReference>